<dbReference type="Proteomes" id="UP000283895">
    <property type="component" value="Unassembled WGS sequence"/>
</dbReference>
<sequence length="229" mass="25570">MVDASELRLSATEYTEAEYQLAKLVAKEVPIDQDARLLFFAEVDRCEERVRARSSCKDLDEGIAFITSTGCTTYVSDQVDQTTSRNTATRGTKASDPSNHVGNTRGVIIRGPLLPTGHLRKLVRIQAEVTEWSVNKVHKKLDHLISLIQSHYETTKALPKAHDDIKEMLLEQAERVEELHTKFKKLAQLLDDQDTTDMSTVNMAIGDNSGRCTDGDETDDSLYAEGDDN</sequence>
<evidence type="ECO:0000313" key="3">
    <source>
        <dbReference type="Proteomes" id="UP000283895"/>
    </source>
</evidence>
<reference evidence="2 3" key="1">
    <citation type="submission" date="2015-09" db="EMBL/GenBank/DDBJ databases">
        <title>Host preference determinants of Valsa canker pathogens revealed by comparative genomics.</title>
        <authorList>
            <person name="Yin Z."/>
            <person name="Huang L."/>
        </authorList>
    </citation>
    <scope>NUCLEOTIDE SEQUENCE [LARGE SCALE GENOMIC DNA]</scope>
    <source>
        <strain evidence="2 3">03-1</strain>
    </source>
</reference>
<name>A0A423VUE0_9PEZI</name>
<dbReference type="AlphaFoldDB" id="A0A423VUE0"/>
<feature type="region of interest" description="Disordered" evidence="1">
    <location>
        <begin position="205"/>
        <end position="229"/>
    </location>
</feature>
<proteinExistence type="predicted"/>
<accession>A0A423VUE0</accession>
<evidence type="ECO:0000313" key="2">
    <source>
        <dbReference type="EMBL" id="ROV94584.1"/>
    </source>
</evidence>
<gene>
    <name evidence="2" type="ORF">VMCG_08201</name>
</gene>
<protein>
    <submittedName>
        <fullName evidence="2">Uncharacterized protein</fullName>
    </submittedName>
</protein>
<comment type="caution">
    <text evidence="2">The sequence shown here is derived from an EMBL/GenBank/DDBJ whole genome shotgun (WGS) entry which is preliminary data.</text>
</comment>
<dbReference type="OrthoDB" id="5238848at2759"/>
<keyword evidence="3" id="KW-1185">Reference proteome</keyword>
<feature type="region of interest" description="Disordered" evidence="1">
    <location>
        <begin position="81"/>
        <end position="102"/>
    </location>
</feature>
<organism evidence="2 3">
    <name type="scientific">Cytospora schulzeri</name>
    <dbReference type="NCBI Taxonomy" id="448051"/>
    <lineage>
        <taxon>Eukaryota</taxon>
        <taxon>Fungi</taxon>
        <taxon>Dikarya</taxon>
        <taxon>Ascomycota</taxon>
        <taxon>Pezizomycotina</taxon>
        <taxon>Sordariomycetes</taxon>
        <taxon>Sordariomycetidae</taxon>
        <taxon>Diaporthales</taxon>
        <taxon>Cytosporaceae</taxon>
        <taxon>Cytospora</taxon>
    </lineage>
</organism>
<evidence type="ECO:0000256" key="1">
    <source>
        <dbReference type="SAM" id="MobiDB-lite"/>
    </source>
</evidence>
<dbReference type="EMBL" id="LKEA01000040">
    <property type="protein sequence ID" value="ROV94584.1"/>
    <property type="molecule type" value="Genomic_DNA"/>
</dbReference>
<feature type="compositionally biased region" description="Acidic residues" evidence="1">
    <location>
        <begin position="215"/>
        <end position="229"/>
    </location>
</feature>